<name>L0NBY0_9HYPH</name>
<dbReference type="PIRSF" id="PIRSF015578">
    <property type="entry name" value="Myoinos-ppht_syn"/>
    <property type="match status" value="1"/>
</dbReference>
<dbReference type="InterPro" id="IPR052199">
    <property type="entry name" value="MIPS"/>
</dbReference>
<dbReference type="KEGG" id="rht:NT26_0577"/>
<evidence type="ECO:0000313" key="4">
    <source>
        <dbReference type="Proteomes" id="UP000010792"/>
    </source>
</evidence>
<feature type="domain" description="Myo-inositol-1-phosphate synthase GAPDH-like" evidence="2">
    <location>
        <begin position="196"/>
        <end position="304"/>
    </location>
</feature>
<dbReference type="GO" id="GO:0004512">
    <property type="term" value="F:inositol-3-phosphate synthase activity"/>
    <property type="evidence" value="ECO:0007669"/>
    <property type="project" value="InterPro"/>
</dbReference>
<accession>L0NBY0</accession>
<dbReference type="Gene3D" id="3.40.50.720">
    <property type="entry name" value="NAD(P)-binding Rossmann-like Domain"/>
    <property type="match status" value="1"/>
</dbReference>
<dbReference type="GO" id="GO:0006021">
    <property type="term" value="P:inositol biosynthetic process"/>
    <property type="evidence" value="ECO:0007669"/>
    <property type="project" value="InterPro"/>
</dbReference>
<sequence>MIRLAIVGVGNCASSLVQGIAYCRTHGADAAGVPFPDLCGYSPADVEVVAAFDIDRRKVGLPLAEAIFAAPNNTQRFFREVPDNDVTVAAGPALDGVSAMMRNSEAEASFQPIVERPITVADIAAVLKQAQAQVVISFLPVGSELASEFYAQCAIEAGAAFVNGIPVFLASRQSWARRFEAAGLPVLGDDFKAQIGATIVHRALANLFKIRGAELDRSYQLNVGGNTDFMNMMDMDRLTSKRISKTEAVQSAVKARLDDNNVRIGPSDYVPWLMDQKVAYIRLEGRLFGGVATNVELRLSVEDSPNAAAMALIAIRCARIALDRGVAGAIPDVCAFLFKHPPVQMDDQTAAEKLTAFASQGKGS</sequence>
<organism evidence="3 4">
    <name type="scientific">Pseudorhizobium banfieldiae</name>
    <dbReference type="NCBI Taxonomy" id="1125847"/>
    <lineage>
        <taxon>Bacteria</taxon>
        <taxon>Pseudomonadati</taxon>
        <taxon>Pseudomonadota</taxon>
        <taxon>Alphaproteobacteria</taxon>
        <taxon>Hyphomicrobiales</taxon>
        <taxon>Rhizobiaceae</taxon>
        <taxon>Rhizobium/Agrobacterium group</taxon>
        <taxon>Pseudorhizobium</taxon>
    </lineage>
</organism>
<dbReference type="OrthoDB" id="9766811at2"/>
<dbReference type="EMBL" id="FO082820">
    <property type="protein sequence ID" value="CCF18301.1"/>
    <property type="molecule type" value="Genomic_DNA"/>
</dbReference>
<dbReference type="InterPro" id="IPR002587">
    <property type="entry name" value="Myo-inos-1-P_Synthase"/>
</dbReference>
<evidence type="ECO:0000256" key="1">
    <source>
        <dbReference type="ARBA" id="ARBA00010813"/>
    </source>
</evidence>
<dbReference type="InterPro" id="IPR036291">
    <property type="entry name" value="NAD(P)-bd_dom_sf"/>
</dbReference>
<dbReference type="SUPFAM" id="SSF51735">
    <property type="entry name" value="NAD(P)-binding Rossmann-fold domains"/>
    <property type="match status" value="1"/>
</dbReference>
<comment type="similarity">
    <text evidence="1">Belongs to the myo-inositol 1-phosphate synthase family.</text>
</comment>
<dbReference type="PANTHER" id="PTHR43125">
    <property type="entry name" value="INOSITOL-3-PHOSPHATE SYNTHASE"/>
    <property type="match status" value="1"/>
</dbReference>
<reference evidence="3 4" key="1">
    <citation type="journal article" date="2013" name="Genome Biol. Evol.">
        <title>Life in an arsenic-containing gold mine: genome and physiology of the autotrophic arsenite-oxidizing bacterium rhizobium sp. NT-26.</title>
        <authorList>
            <person name="Andres J."/>
            <person name="Arsene-Ploetze F."/>
            <person name="Barbe V."/>
            <person name="Brochier-Armanet C."/>
            <person name="Cleiss-Arnold J."/>
            <person name="Coppee J.Y."/>
            <person name="Dillies M.A."/>
            <person name="Geist"/>
            <person name="L"/>
            <person name="Joublin A."/>
            <person name="Koechler S."/>
            <person name="Lassalle F."/>
            <person name="Marchal M."/>
            <person name="Medigue C."/>
            <person name="Muller D."/>
            <person name="Nesme X."/>
            <person name="Plewniak F."/>
            <person name="Proux C."/>
            <person name="Ramirez-Bahena M.H."/>
            <person name="Schenowitz C."/>
            <person name="Sismeiro O."/>
            <person name="Vallenet D."/>
            <person name="Santini J.M."/>
            <person name="Bertin P.N."/>
        </authorList>
    </citation>
    <scope>NUCLEOTIDE SEQUENCE [LARGE SCALE GENOMIC DNA]</scope>
    <source>
        <strain evidence="3 4">NT-26</strain>
    </source>
</reference>
<dbReference type="Proteomes" id="UP000010792">
    <property type="component" value="Chromosome"/>
</dbReference>
<keyword evidence="4" id="KW-1185">Reference proteome</keyword>
<evidence type="ECO:0000259" key="2">
    <source>
        <dbReference type="Pfam" id="PF01658"/>
    </source>
</evidence>
<dbReference type="SUPFAM" id="SSF55347">
    <property type="entry name" value="Glyceraldehyde-3-phosphate dehydrogenase-like, C-terminal domain"/>
    <property type="match status" value="1"/>
</dbReference>
<protein>
    <submittedName>
        <fullName evidence="3">Myo-inositol-1-phosphate synthase</fullName>
    </submittedName>
</protein>
<dbReference type="Gene3D" id="3.30.360.10">
    <property type="entry name" value="Dihydrodipicolinate Reductase, domain 2"/>
    <property type="match status" value="1"/>
</dbReference>
<dbReference type="Pfam" id="PF01658">
    <property type="entry name" value="Inos-1-P_synth"/>
    <property type="match status" value="1"/>
</dbReference>
<dbReference type="AlphaFoldDB" id="L0NBY0"/>
<evidence type="ECO:0000313" key="3">
    <source>
        <dbReference type="EMBL" id="CCF18301.1"/>
    </source>
</evidence>
<dbReference type="STRING" id="1125847.NT26_0577"/>
<dbReference type="InterPro" id="IPR013021">
    <property type="entry name" value="Myo-inos-1-P_Synthase_GAPDH"/>
</dbReference>
<gene>
    <name evidence="3" type="ORF">NT26_0577</name>
</gene>
<dbReference type="PANTHER" id="PTHR43125:SF1">
    <property type="entry name" value="INOSITOL-3-PHOSPHATE SYNTHASE"/>
    <property type="match status" value="1"/>
</dbReference>
<dbReference type="GO" id="GO:0008654">
    <property type="term" value="P:phospholipid biosynthetic process"/>
    <property type="evidence" value="ECO:0007669"/>
    <property type="project" value="InterPro"/>
</dbReference>
<proteinExistence type="inferred from homology"/>